<dbReference type="InterPro" id="IPR050360">
    <property type="entry name" value="MFS_Sugar_Transporters"/>
</dbReference>
<keyword evidence="6 8" id="KW-0472">Membrane</keyword>
<dbReference type="PANTHER" id="PTHR48022:SF28">
    <property type="entry name" value="MAJOR FACILITATOR SUPERFAMILY (MFS) PROFILE DOMAIN-CONTAINING PROTEIN-RELATED"/>
    <property type="match status" value="1"/>
</dbReference>
<accession>A0A8H5SW69</accession>
<dbReference type="PROSITE" id="PS50850">
    <property type="entry name" value="MFS"/>
    <property type="match status" value="1"/>
</dbReference>
<feature type="transmembrane region" description="Helical" evidence="8">
    <location>
        <begin position="428"/>
        <end position="448"/>
    </location>
</feature>
<feature type="transmembrane region" description="Helical" evidence="8">
    <location>
        <begin position="50"/>
        <end position="69"/>
    </location>
</feature>
<evidence type="ECO:0000256" key="6">
    <source>
        <dbReference type="ARBA" id="ARBA00023136"/>
    </source>
</evidence>
<dbReference type="GO" id="GO:0005351">
    <property type="term" value="F:carbohydrate:proton symporter activity"/>
    <property type="evidence" value="ECO:0007669"/>
    <property type="project" value="TreeGrafter"/>
</dbReference>
<dbReference type="GO" id="GO:0016020">
    <property type="term" value="C:membrane"/>
    <property type="evidence" value="ECO:0007669"/>
    <property type="project" value="UniProtKB-SubCell"/>
</dbReference>
<dbReference type="Pfam" id="PF00083">
    <property type="entry name" value="Sugar_tr"/>
    <property type="match status" value="1"/>
</dbReference>
<dbReference type="PANTHER" id="PTHR48022">
    <property type="entry name" value="PLASTIDIC GLUCOSE TRANSPORTER 4"/>
    <property type="match status" value="1"/>
</dbReference>
<keyword evidence="4 8" id="KW-0812">Transmembrane</keyword>
<feature type="transmembrane region" description="Helical" evidence="8">
    <location>
        <begin position="360"/>
        <end position="385"/>
    </location>
</feature>
<feature type="transmembrane region" description="Helical" evidence="8">
    <location>
        <begin position="7"/>
        <end position="25"/>
    </location>
</feature>
<feature type="transmembrane region" description="Helical" evidence="8">
    <location>
        <begin position="327"/>
        <end position="348"/>
    </location>
</feature>
<dbReference type="NCBIfam" id="TIGR00879">
    <property type="entry name" value="SP"/>
    <property type="match status" value="1"/>
</dbReference>
<name>A0A8H5SW69_FUSCI</name>
<evidence type="ECO:0000256" key="7">
    <source>
        <dbReference type="RuleBase" id="RU003346"/>
    </source>
</evidence>
<dbReference type="FunFam" id="1.20.1250.20:FF:000090">
    <property type="entry name" value="MFS sugar transporter, putative"/>
    <property type="match status" value="1"/>
</dbReference>
<dbReference type="AlphaFoldDB" id="A0A8H5SW69"/>
<evidence type="ECO:0000256" key="4">
    <source>
        <dbReference type="ARBA" id="ARBA00022692"/>
    </source>
</evidence>
<dbReference type="InterPro" id="IPR036259">
    <property type="entry name" value="MFS_trans_sf"/>
</dbReference>
<dbReference type="Gene3D" id="1.20.1250.20">
    <property type="entry name" value="MFS general substrate transporter like domains"/>
    <property type="match status" value="1"/>
</dbReference>
<dbReference type="EMBL" id="JAAQPE010000599">
    <property type="protein sequence ID" value="KAF5658223.1"/>
    <property type="molecule type" value="Genomic_DNA"/>
</dbReference>
<feature type="transmembrane region" description="Helical" evidence="8">
    <location>
        <begin position="405"/>
        <end position="422"/>
    </location>
</feature>
<keyword evidence="3 7" id="KW-0813">Transport</keyword>
<evidence type="ECO:0000256" key="3">
    <source>
        <dbReference type="ARBA" id="ARBA00022448"/>
    </source>
</evidence>
<feature type="transmembrane region" description="Helical" evidence="8">
    <location>
        <begin position="138"/>
        <end position="157"/>
    </location>
</feature>
<evidence type="ECO:0000313" key="10">
    <source>
        <dbReference type="EMBL" id="KAF5658223.1"/>
    </source>
</evidence>
<comment type="caution">
    <text evidence="10">The sequence shown here is derived from an EMBL/GenBank/DDBJ whole genome shotgun (WGS) entry which is preliminary data.</text>
</comment>
<evidence type="ECO:0000256" key="1">
    <source>
        <dbReference type="ARBA" id="ARBA00004141"/>
    </source>
</evidence>
<feature type="domain" description="Major facilitator superfamily (MFS) profile" evidence="9">
    <location>
        <begin position="12"/>
        <end position="452"/>
    </location>
</feature>
<proteinExistence type="inferred from homology"/>
<feature type="transmembrane region" description="Helical" evidence="8">
    <location>
        <begin position="106"/>
        <end position="126"/>
    </location>
</feature>
<dbReference type="PRINTS" id="PR00171">
    <property type="entry name" value="SUGRTRNSPORT"/>
</dbReference>
<dbReference type="Proteomes" id="UP000572754">
    <property type="component" value="Unassembled WGS sequence"/>
</dbReference>
<sequence length="492" mass="53855">MELQGQSLILTVSVLTSLGFMLIGYDNGLIGGLVNTTAFKDTFDSPDSDMIGVIVAIYEIGCFFGAVFSSIWGEKLGRRRSVFIGCVFLIIGAVLQAASYTRAMMIVGRIVAGIGMGTVNSTVPVMQAEFSPKSSRGIFVCAQLSTLNFGIFLVYWIDYALSSHTGSYAWRVPVILQCVPILAIMGLLFVIPETPRWLAAHDRPEECLKVLARIQGTSTDDPQVQVLHSVITQTVAYETSVGAGSWKDLLKEDSIKSRKRLLLACFLQAAQQLGGINAIIYYSSTLFEKSVGFSAHMSALMSGFLQTWFFVASFIPWVLIDRIGRRPLLLSMISVMAATMAVQAGLIYQVENNTSTAHAAGIAAAAMLFVFQGAFTIGFQATVWVYPSEILPLRLRQRGSSISTAANWIFNYMIVQITPISIENIGWRTYIIFAVLNSLWVPVIFLFFPETKGLELEDVDHLFGGEDIISQVDEKTNAAVVMMETVGNKTAA</sequence>
<keyword evidence="5 8" id="KW-1133">Transmembrane helix</keyword>
<dbReference type="InterPro" id="IPR003663">
    <property type="entry name" value="Sugar/inositol_transpt"/>
</dbReference>
<reference evidence="10 11" key="2">
    <citation type="submission" date="2020-05" db="EMBL/GenBank/DDBJ databases">
        <title>Identification and distribution of gene clusters putatively required for synthesis of sphingolipid metabolism inhibitors in phylogenetically diverse species of the filamentous fungus Fusarium.</title>
        <authorList>
            <person name="Kim H.-S."/>
            <person name="Busman M."/>
            <person name="Brown D.W."/>
            <person name="Divon H."/>
            <person name="Uhlig S."/>
            <person name="Proctor R.H."/>
        </authorList>
    </citation>
    <scope>NUCLEOTIDE SEQUENCE [LARGE SCALE GENOMIC DNA]</scope>
    <source>
        <strain evidence="10 11">NRRL 25331</strain>
    </source>
</reference>
<comment type="subcellular location">
    <subcellularLocation>
        <location evidence="1">Membrane</location>
        <topology evidence="1">Multi-pass membrane protein</topology>
    </subcellularLocation>
</comment>
<evidence type="ECO:0000256" key="2">
    <source>
        <dbReference type="ARBA" id="ARBA00010992"/>
    </source>
</evidence>
<feature type="transmembrane region" description="Helical" evidence="8">
    <location>
        <begin position="261"/>
        <end position="283"/>
    </location>
</feature>
<keyword evidence="10" id="KW-0762">Sugar transport</keyword>
<keyword evidence="11" id="KW-1185">Reference proteome</keyword>
<organism evidence="10 11">
    <name type="scientific">Fusarium circinatum</name>
    <name type="common">Pitch canker fungus</name>
    <name type="synonym">Gibberella circinata</name>
    <dbReference type="NCBI Taxonomy" id="48490"/>
    <lineage>
        <taxon>Eukaryota</taxon>
        <taxon>Fungi</taxon>
        <taxon>Dikarya</taxon>
        <taxon>Ascomycota</taxon>
        <taxon>Pezizomycotina</taxon>
        <taxon>Sordariomycetes</taxon>
        <taxon>Hypocreomycetidae</taxon>
        <taxon>Hypocreales</taxon>
        <taxon>Nectriaceae</taxon>
        <taxon>Fusarium</taxon>
        <taxon>Fusarium fujikuroi species complex</taxon>
    </lineage>
</organism>
<dbReference type="InterPro" id="IPR020846">
    <property type="entry name" value="MFS_dom"/>
</dbReference>
<evidence type="ECO:0000259" key="9">
    <source>
        <dbReference type="PROSITE" id="PS50850"/>
    </source>
</evidence>
<evidence type="ECO:0000256" key="5">
    <source>
        <dbReference type="ARBA" id="ARBA00022989"/>
    </source>
</evidence>
<feature type="transmembrane region" description="Helical" evidence="8">
    <location>
        <begin position="169"/>
        <end position="191"/>
    </location>
</feature>
<dbReference type="SUPFAM" id="SSF103473">
    <property type="entry name" value="MFS general substrate transporter"/>
    <property type="match status" value="1"/>
</dbReference>
<dbReference type="InterPro" id="IPR005828">
    <property type="entry name" value="MFS_sugar_transport-like"/>
</dbReference>
<evidence type="ECO:0000256" key="8">
    <source>
        <dbReference type="SAM" id="Phobius"/>
    </source>
</evidence>
<feature type="transmembrane region" description="Helical" evidence="8">
    <location>
        <begin position="81"/>
        <end position="100"/>
    </location>
</feature>
<evidence type="ECO:0000313" key="11">
    <source>
        <dbReference type="Proteomes" id="UP000572754"/>
    </source>
</evidence>
<protein>
    <submittedName>
        <fullName evidence="10">Sugar transporter STL1</fullName>
    </submittedName>
</protein>
<comment type="similarity">
    <text evidence="2 7">Belongs to the major facilitator superfamily. Sugar transporter (TC 2.A.1.1) family.</text>
</comment>
<reference evidence="11" key="1">
    <citation type="journal article" date="2020" name="BMC Genomics">
        <title>Correction to: Identification and distribution of gene clusters required for synthesis of sphingolipid metabolism inhibitors in diverse species of the filamentous fungus Fusarium.</title>
        <authorList>
            <person name="Kim H.S."/>
            <person name="Lohmar J.M."/>
            <person name="Busman M."/>
            <person name="Brown D.W."/>
            <person name="Naumann T.A."/>
            <person name="Divon H.H."/>
            <person name="Lysoe E."/>
            <person name="Uhlig S."/>
            <person name="Proctor R.H."/>
        </authorList>
    </citation>
    <scope>NUCLEOTIDE SEQUENCE [LARGE SCALE GENOMIC DNA]</scope>
    <source>
        <strain evidence="11">NRRL 25331</strain>
    </source>
</reference>
<gene>
    <name evidence="10" type="ORF">FCIRC_12969</name>
</gene>
<feature type="transmembrane region" description="Helical" evidence="8">
    <location>
        <begin position="295"/>
        <end position="320"/>
    </location>
</feature>